<sequence>MNALMVFTSKTVDEILALGGTGHWNLTPAKVTAMRYAVCTLGDTPDPEKRRSVVGRGERGSAFLVGRISGLRPSRMENGRQRYVVEFSHYATLDISDVWDGSRNPVRYIDEAVLSSKGIDFDKLQYKSVPAVRLDVAEHSNTGSLTIAQAKAGLANHFGVTESQIQIMISA</sequence>
<proteinExistence type="predicted"/>
<name>A0ABS7J170_9SPHN</name>
<reference evidence="1 2" key="1">
    <citation type="submission" date="2021-08" db="EMBL/GenBank/DDBJ databases">
        <title>Comparative Genomics Analysis of the Genus Qipengyuania Reveals Extensive Genetic Diversity and Metabolic Versatility, Including the Description of Fifteen Novel Species.</title>
        <authorList>
            <person name="Liu Y."/>
        </authorList>
    </citation>
    <scope>NUCLEOTIDE SEQUENCE [LARGE SCALE GENOMIC DNA]</scope>
    <source>
        <strain evidence="1 2">6D47A</strain>
    </source>
</reference>
<protein>
    <submittedName>
        <fullName evidence="1">Uncharacterized protein</fullName>
    </submittedName>
</protein>
<dbReference type="EMBL" id="JAIGNO010000001">
    <property type="protein sequence ID" value="MBX7481088.1"/>
    <property type="molecule type" value="Genomic_DNA"/>
</dbReference>
<organism evidence="1 2">
    <name type="scientific">Qipengyuania qiaonensis</name>
    <dbReference type="NCBI Taxonomy" id="2867240"/>
    <lineage>
        <taxon>Bacteria</taxon>
        <taxon>Pseudomonadati</taxon>
        <taxon>Pseudomonadota</taxon>
        <taxon>Alphaproteobacteria</taxon>
        <taxon>Sphingomonadales</taxon>
        <taxon>Erythrobacteraceae</taxon>
        <taxon>Qipengyuania</taxon>
    </lineage>
</organism>
<accession>A0ABS7J170</accession>
<dbReference type="RefSeq" id="WP_221554969.1">
    <property type="nucleotide sequence ID" value="NZ_JAIGNO010000001.1"/>
</dbReference>
<evidence type="ECO:0000313" key="2">
    <source>
        <dbReference type="Proteomes" id="UP000755104"/>
    </source>
</evidence>
<keyword evidence="2" id="KW-1185">Reference proteome</keyword>
<dbReference type="Proteomes" id="UP000755104">
    <property type="component" value="Unassembled WGS sequence"/>
</dbReference>
<gene>
    <name evidence="1" type="ORF">K3174_00985</name>
</gene>
<evidence type="ECO:0000313" key="1">
    <source>
        <dbReference type="EMBL" id="MBX7481088.1"/>
    </source>
</evidence>
<comment type="caution">
    <text evidence="1">The sequence shown here is derived from an EMBL/GenBank/DDBJ whole genome shotgun (WGS) entry which is preliminary data.</text>
</comment>